<accession>A0ABD3LYM9</accession>
<dbReference type="Proteomes" id="UP001530293">
    <property type="component" value="Unassembled WGS sequence"/>
</dbReference>
<gene>
    <name evidence="1" type="ORF">ACHAWU_005112</name>
</gene>
<organism evidence="1 2">
    <name type="scientific">Discostella pseudostelligera</name>
    <dbReference type="NCBI Taxonomy" id="259834"/>
    <lineage>
        <taxon>Eukaryota</taxon>
        <taxon>Sar</taxon>
        <taxon>Stramenopiles</taxon>
        <taxon>Ochrophyta</taxon>
        <taxon>Bacillariophyta</taxon>
        <taxon>Coscinodiscophyceae</taxon>
        <taxon>Thalassiosirophycidae</taxon>
        <taxon>Stephanodiscales</taxon>
        <taxon>Stephanodiscaceae</taxon>
        <taxon>Discostella</taxon>
    </lineage>
</organism>
<keyword evidence="2" id="KW-1185">Reference proteome</keyword>
<evidence type="ECO:0000313" key="1">
    <source>
        <dbReference type="EMBL" id="KAL3756850.1"/>
    </source>
</evidence>
<proteinExistence type="predicted"/>
<dbReference type="AlphaFoldDB" id="A0ABD3LYM9"/>
<reference evidence="1 2" key="1">
    <citation type="submission" date="2024-10" db="EMBL/GenBank/DDBJ databases">
        <title>Updated reference genomes for cyclostephanoid diatoms.</title>
        <authorList>
            <person name="Roberts W.R."/>
            <person name="Alverson A.J."/>
        </authorList>
    </citation>
    <scope>NUCLEOTIDE SEQUENCE [LARGE SCALE GENOMIC DNA]</scope>
    <source>
        <strain evidence="1 2">AJA232-27</strain>
    </source>
</reference>
<dbReference type="EMBL" id="JALLBG020000288">
    <property type="protein sequence ID" value="KAL3756850.1"/>
    <property type="molecule type" value="Genomic_DNA"/>
</dbReference>
<name>A0ABD3LYM9_9STRA</name>
<sequence>MPNAKSTNDGSQSAPSFHRRRLCTESDILSLMPYLYSLVTHLVAAHPEQSIAVLGKICGLPEGDLGPLKPRTLSKDDNKGKEAENLKDTIGATLDAKCQVYKRWESKCPLLPSSKVVYRIRHIVVDALPLLVGYTLGRAAHPEQSIAVLGKICGLPEGDLGPLKPRTLSKDDNKGKEAENLKDTIGATLDAKCQVYKRWESKCPLLPSSKVMYRIRHIVVDALPLLVGYTRGRRSSRTIHCRAVGPWACITAISTEELHPTYHEFAITGGINRVRRCSLIGCRNEWEDMWFAGGGLGTVEAEDVEQR</sequence>
<protein>
    <submittedName>
        <fullName evidence="1">Uncharacterized protein</fullName>
    </submittedName>
</protein>
<evidence type="ECO:0000313" key="2">
    <source>
        <dbReference type="Proteomes" id="UP001530293"/>
    </source>
</evidence>
<comment type="caution">
    <text evidence="1">The sequence shown here is derived from an EMBL/GenBank/DDBJ whole genome shotgun (WGS) entry which is preliminary data.</text>
</comment>